<keyword evidence="14" id="KW-1185">Reference proteome</keyword>
<dbReference type="Gene3D" id="3.40.50.880">
    <property type="match status" value="1"/>
</dbReference>
<dbReference type="PANTHER" id="PTHR36447">
    <property type="entry name" value="BETA-GALACTOSIDASE GANA"/>
    <property type="match status" value="1"/>
</dbReference>
<dbReference type="InterPro" id="IPR013529">
    <property type="entry name" value="Glyco_hydro_42_N"/>
</dbReference>
<evidence type="ECO:0000256" key="6">
    <source>
        <dbReference type="ARBA" id="ARBA00022833"/>
    </source>
</evidence>
<dbReference type="InterPro" id="IPR013739">
    <property type="entry name" value="Beta_galactosidase_C"/>
</dbReference>
<evidence type="ECO:0000256" key="7">
    <source>
        <dbReference type="ARBA" id="ARBA00023295"/>
    </source>
</evidence>
<reference evidence="13 14" key="1">
    <citation type="submission" date="2020-09" db="EMBL/GenBank/DDBJ databases">
        <title>Genome sequences of type strains of Chitinophaga qingshengii and Chitinophaga varians.</title>
        <authorList>
            <person name="Kittiwongwattana C."/>
        </authorList>
    </citation>
    <scope>NUCLEOTIDE SEQUENCE [LARGE SCALE GENOMIC DNA]</scope>
    <source>
        <strain evidence="13 14">JCM 30026</strain>
    </source>
</reference>
<dbReference type="Proteomes" id="UP000659124">
    <property type="component" value="Unassembled WGS sequence"/>
</dbReference>
<keyword evidence="9" id="KW-0732">Signal</keyword>
<evidence type="ECO:0000256" key="8">
    <source>
        <dbReference type="PIRNR" id="PIRNR001084"/>
    </source>
</evidence>
<dbReference type="PIRSF" id="PIRSF001084">
    <property type="entry name" value="B-galactosidase"/>
    <property type="match status" value="1"/>
</dbReference>
<dbReference type="SUPFAM" id="SSF52317">
    <property type="entry name" value="Class I glutamine amidotransferase-like"/>
    <property type="match status" value="1"/>
</dbReference>
<dbReference type="EC" id="3.2.1.23" evidence="3 8"/>
<dbReference type="InterPro" id="IPR013738">
    <property type="entry name" value="Beta_galactosidase_Trimer"/>
</dbReference>
<keyword evidence="4" id="KW-0479">Metal-binding</keyword>
<dbReference type="Gene3D" id="2.60.40.1180">
    <property type="entry name" value="Golgi alpha-mannosidase II"/>
    <property type="match status" value="1"/>
</dbReference>
<organism evidence="13 14">
    <name type="scientific">Chitinophaga qingshengii</name>
    <dbReference type="NCBI Taxonomy" id="1569794"/>
    <lineage>
        <taxon>Bacteria</taxon>
        <taxon>Pseudomonadati</taxon>
        <taxon>Bacteroidota</taxon>
        <taxon>Chitinophagia</taxon>
        <taxon>Chitinophagales</taxon>
        <taxon>Chitinophagaceae</taxon>
        <taxon>Chitinophaga</taxon>
    </lineage>
</organism>
<keyword evidence="6" id="KW-0862">Zinc</keyword>
<protein>
    <recommendedName>
        <fullName evidence="3 8">Beta-galactosidase</fullName>
        <shortName evidence="8">Beta-gal</shortName>
        <ecNumber evidence="3 8">3.2.1.23</ecNumber>
    </recommendedName>
</protein>
<feature type="domain" description="Glycoside hydrolase family 42 N-terminal" evidence="10">
    <location>
        <begin position="38"/>
        <end position="414"/>
    </location>
</feature>
<dbReference type="CDD" id="cd03143">
    <property type="entry name" value="A4_beta-galactosidase_middle_domain"/>
    <property type="match status" value="1"/>
</dbReference>
<feature type="chain" id="PRO_5046229684" description="Beta-galactosidase" evidence="9">
    <location>
        <begin position="20"/>
        <end position="693"/>
    </location>
</feature>
<evidence type="ECO:0000256" key="1">
    <source>
        <dbReference type="ARBA" id="ARBA00001412"/>
    </source>
</evidence>
<dbReference type="RefSeq" id="WP_188089846.1">
    <property type="nucleotide sequence ID" value="NZ_JACVFC010000003.1"/>
</dbReference>
<evidence type="ECO:0000259" key="11">
    <source>
        <dbReference type="Pfam" id="PF08532"/>
    </source>
</evidence>
<dbReference type="Pfam" id="PF02449">
    <property type="entry name" value="Glyco_hydro_42"/>
    <property type="match status" value="1"/>
</dbReference>
<gene>
    <name evidence="13" type="ORF">ICL07_20130</name>
</gene>
<dbReference type="Pfam" id="PF08532">
    <property type="entry name" value="Glyco_hydro_42M"/>
    <property type="match status" value="1"/>
</dbReference>
<dbReference type="SUPFAM" id="SSF51011">
    <property type="entry name" value="Glycosyl hydrolase domain"/>
    <property type="match status" value="1"/>
</dbReference>
<evidence type="ECO:0000256" key="9">
    <source>
        <dbReference type="SAM" id="SignalP"/>
    </source>
</evidence>
<dbReference type="InterPro" id="IPR017853">
    <property type="entry name" value="GH"/>
</dbReference>
<evidence type="ECO:0000256" key="5">
    <source>
        <dbReference type="ARBA" id="ARBA00022801"/>
    </source>
</evidence>
<dbReference type="InterPro" id="IPR003476">
    <property type="entry name" value="Glyco_hydro_42"/>
</dbReference>
<evidence type="ECO:0000256" key="2">
    <source>
        <dbReference type="ARBA" id="ARBA00005940"/>
    </source>
</evidence>
<accession>A0ABR7TQF1</accession>
<name>A0ABR7TQF1_9BACT</name>
<dbReference type="InterPro" id="IPR029062">
    <property type="entry name" value="Class_I_gatase-like"/>
</dbReference>
<proteinExistence type="inferred from homology"/>
<keyword evidence="5 8" id="KW-0378">Hydrolase</keyword>
<evidence type="ECO:0000256" key="4">
    <source>
        <dbReference type="ARBA" id="ARBA00022723"/>
    </source>
</evidence>
<dbReference type="Gene3D" id="3.20.20.80">
    <property type="entry name" value="Glycosidases"/>
    <property type="match status" value="1"/>
</dbReference>
<sequence length="693" mass="79071">MKKCILLLCAVLAVAQAFSQPDNPFFPAKRLITTGIYYYPEHWDPNRWERDIKRISEMGFEFVHLAEFAWFKMEPEEGKFDFAWLDKVMDLCAKYRLKVVMCTPSATTPAWMRYQYPETFLMNSQYIRGEHGTRQLSSVVNPVYRRLVARIVTQMAQRYGKNENVIGWQLDNEPEAKHDFSPSSQEAFREWLKKKYHSIDTLNTVWGNAFWSQWYNSFDQIILPNVNLVGWWGSNPHAVLDLKRYLADAQGEFLDFQAHILREHISSHQFITTNYTAVSTGADPRRTKLLDFATYTAYPNGGTYNIGQQGFRLGNSNLILFAAEYYKSVGGVTGAMEIQPGTVNWGNFTPLPLPGAVRMWLYHIFAAGGKLACSYRFRQINYSAEQYHSGIMETDGETPSPGGYDYMQFMKEMNILRKEADTRAPLPEKLAKRSTAVLWNLENYWSFDQQRQTRQWDNWNYPVKFLQIARSLGAQADVVPETADLSKYNVVIVPAYELADSGLIKNWQDYAAGGGHLVITCRTAAKNRAGYLWEAGWAAPLTALIGARITAFDMLPDQYYGDVQTKSGHYKWNNWGDLLQPGKNTETLAVYNDQFYKGAAAVVQRKLGKGTVTYIGVDTDDARLEKDVLKDVYTAAGATTEQYPPGVFVYWRDGFYVAVNYSSDDYTMPMNSAAKILIGERTVKPGGVLVWKE</sequence>
<keyword evidence="7 8" id="KW-0326">Glycosidase</keyword>
<comment type="catalytic activity">
    <reaction evidence="1 8">
        <text>Hydrolysis of terminal non-reducing beta-D-galactose residues in beta-D-galactosides.</text>
        <dbReference type="EC" id="3.2.1.23"/>
    </reaction>
</comment>
<feature type="domain" description="Beta-galactosidase trimerisation" evidence="11">
    <location>
        <begin position="434"/>
        <end position="636"/>
    </location>
</feature>
<evidence type="ECO:0000256" key="3">
    <source>
        <dbReference type="ARBA" id="ARBA00012756"/>
    </source>
</evidence>
<evidence type="ECO:0000259" key="10">
    <source>
        <dbReference type="Pfam" id="PF02449"/>
    </source>
</evidence>
<dbReference type="Pfam" id="PF08533">
    <property type="entry name" value="Glyco_hydro_42C"/>
    <property type="match status" value="1"/>
</dbReference>
<dbReference type="InterPro" id="IPR013780">
    <property type="entry name" value="Glyco_hydro_b"/>
</dbReference>
<dbReference type="SUPFAM" id="SSF51445">
    <property type="entry name" value="(Trans)glycosidases"/>
    <property type="match status" value="1"/>
</dbReference>
<comment type="similarity">
    <text evidence="2 8">Belongs to the glycosyl hydrolase 42 family.</text>
</comment>
<feature type="domain" description="Beta-galactosidase C-terminal" evidence="12">
    <location>
        <begin position="653"/>
        <end position="693"/>
    </location>
</feature>
<dbReference type="PANTHER" id="PTHR36447:SF2">
    <property type="entry name" value="BETA-GALACTOSIDASE YESZ"/>
    <property type="match status" value="1"/>
</dbReference>
<evidence type="ECO:0000313" key="13">
    <source>
        <dbReference type="EMBL" id="MBC9932706.1"/>
    </source>
</evidence>
<comment type="caution">
    <text evidence="13">The sequence shown here is derived from an EMBL/GenBank/DDBJ whole genome shotgun (WGS) entry which is preliminary data.</text>
</comment>
<feature type="signal peptide" evidence="9">
    <location>
        <begin position="1"/>
        <end position="19"/>
    </location>
</feature>
<evidence type="ECO:0000313" key="14">
    <source>
        <dbReference type="Proteomes" id="UP000659124"/>
    </source>
</evidence>
<evidence type="ECO:0000259" key="12">
    <source>
        <dbReference type="Pfam" id="PF08533"/>
    </source>
</evidence>
<dbReference type="EMBL" id="JACVFC010000003">
    <property type="protein sequence ID" value="MBC9932706.1"/>
    <property type="molecule type" value="Genomic_DNA"/>
</dbReference>